<dbReference type="InParanoid" id="A0A1Y2AL00"/>
<gene>
    <name evidence="1" type="ORF">BCR39DRAFT_550253</name>
</gene>
<keyword evidence="2" id="KW-1185">Reference proteome</keyword>
<dbReference type="OrthoDB" id="2124108at2759"/>
<sequence>MSTATTDNYFTIAKEDDNSASHVPALDSTDTPRVRRIAAAVERSRLEYLPEHAYVEREWFLKSSPRSHIKPKIDRQCLEYTTTKLYCRGEYAKALEQILEAFQTTGEPEPMSQELLDIGIRSAIGANDPVNAVGLARLGKSSWKRIQAGGAATAADAFNFANLPFDAFEPLITSISTFGLQAPILERLLATIDRVAEKSDVLKDFRSMVLAAKMRRQEPGNSIFETSIPSSSLPEAQLDRAEGTHQVDDVVALALALRLENDVDLRGALLRLGKGAGDVETKAKGVREL</sequence>
<reference evidence="1 2" key="1">
    <citation type="submission" date="2016-07" db="EMBL/GenBank/DDBJ databases">
        <title>Pervasive Adenine N6-methylation of Active Genes in Fungi.</title>
        <authorList>
            <consortium name="DOE Joint Genome Institute"/>
            <person name="Mondo S.J."/>
            <person name="Dannebaum R.O."/>
            <person name="Kuo R.C."/>
            <person name="Labutti K."/>
            <person name="Haridas S."/>
            <person name="Kuo A."/>
            <person name="Salamov A."/>
            <person name="Ahrendt S.R."/>
            <person name="Lipzen A."/>
            <person name="Sullivan W."/>
            <person name="Andreopoulos W.B."/>
            <person name="Clum A."/>
            <person name="Lindquist E."/>
            <person name="Daum C."/>
            <person name="Ramamoorthy G.K."/>
            <person name="Gryganskyi A."/>
            <person name="Culley D."/>
            <person name="Magnuson J.K."/>
            <person name="James T.Y."/>
            <person name="O'Malley M.A."/>
            <person name="Stajich J.E."/>
            <person name="Spatafora J.W."/>
            <person name="Visel A."/>
            <person name="Grigoriev I.V."/>
        </authorList>
    </citation>
    <scope>NUCLEOTIDE SEQUENCE [LARGE SCALE GENOMIC DNA]</scope>
    <source>
        <strain evidence="1 2">68-887.2</strain>
    </source>
</reference>
<proteinExistence type="predicted"/>
<comment type="caution">
    <text evidence="1">The sequence shown here is derived from an EMBL/GenBank/DDBJ whole genome shotgun (WGS) entry which is preliminary data.</text>
</comment>
<evidence type="ECO:0000313" key="1">
    <source>
        <dbReference type="EMBL" id="ORY22960.1"/>
    </source>
</evidence>
<name>A0A1Y2AL00_9TREE</name>
<dbReference type="Proteomes" id="UP000193986">
    <property type="component" value="Unassembled WGS sequence"/>
</dbReference>
<evidence type="ECO:0000313" key="2">
    <source>
        <dbReference type="Proteomes" id="UP000193986"/>
    </source>
</evidence>
<dbReference type="AlphaFoldDB" id="A0A1Y2AL00"/>
<organism evidence="1 2">
    <name type="scientific">Naematelia encephala</name>
    <dbReference type="NCBI Taxonomy" id="71784"/>
    <lineage>
        <taxon>Eukaryota</taxon>
        <taxon>Fungi</taxon>
        <taxon>Dikarya</taxon>
        <taxon>Basidiomycota</taxon>
        <taxon>Agaricomycotina</taxon>
        <taxon>Tremellomycetes</taxon>
        <taxon>Tremellales</taxon>
        <taxon>Naemateliaceae</taxon>
        <taxon>Naematelia</taxon>
    </lineage>
</organism>
<accession>A0A1Y2AL00</accession>
<protein>
    <submittedName>
        <fullName evidence="1">Uncharacterized protein</fullName>
    </submittedName>
</protein>
<dbReference type="EMBL" id="MCFC01000085">
    <property type="protein sequence ID" value="ORY22960.1"/>
    <property type="molecule type" value="Genomic_DNA"/>
</dbReference>